<dbReference type="Pfam" id="PF25453">
    <property type="entry name" value="DUF7898"/>
    <property type="match status" value="1"/>
</dbReference>
<feature type="domain" description="Helicase C-terminal" evidence="7">
    <location>
        <begin position="309"/>
        <end position="524"/>
    </location>
</feature>
<keyword evidence="9" id="KW-1185">Reference proteome</keyword>
<dbReference type="SMART" id="SM00490">
    <property type="entry name" value="HELICc"/>
    <property type="match status" value="1"/>
</dbReference>
<sequence>MRPIFELARFSNALERTMKVFKYTGLARHLAYDLPEQLVANFAALGVHAIYPWQSSCLMRSGVLSQSKNLVYTAPTGGGKSLVADVVLLKKVVRQPSKKALLVLPYVALVQEKTKWLRRLVEGLLKEECQDGLGLNARKPRSSEITVVSFYGGSKSKAAWSDCDIAVCTIEKANMLVNSAIEEGNIDDLGIVVCDELHMLDDEHRGYIFELMLTKLMCLQIGIQVVGMSATLANPEVLADWLQAKFFVAKYRPIPIHEHLVYENAIYPSTNSKEFLKTASQLSSSNPTQKPTQPTSIIEQSVHPGLSSPLTNAVVALAVETAEQGYGALVFCSSRASSQAIACLIARTLRHIPSNAEVLERRVDVLASLQALPGGFETCLSDTIPSGVGFHHAGLTVEERDIIAEAYDNGTLKVIVATCSLAAGINLPARRVILNSARMGRDMVGPAMLRQMRGRAGRKGKDEIGETFLCCQKVELEPVAELLEAELPAVISCLTPEKRGIKRAILEVISTRMISTYEGLQEYAQNSLLWHTAPNHKMVLDMLDIAILSLLKDKMIEVTEFDTYAPTALGNAIVASGLTPEDGLFVHADLRQALSSFVMDSELHLFYLFTPIPNHTQSFAMTNEVSWPTFRNLLEQLDEPSLRALRLIGINPALVNRLANDGLDNVPERTEDEIRTARVYRRVYSTFALRDICNEIPINTISLKYSLPRGTIQNLAQTCHGFAAGMIKFCRRMATPISHIVPGQSRNQDDSMIGPDAQLIGAGTPARPTISGSEAAGFSMLAAVLEHMQSRLYAGARADLLEMAQVTFVKGRMARMLYESGLKSVRALSEADAKKDILPIMMSVSGWKLKQIERDVNKEVESEGEGKGRPDDLYEMRRKKLEEKLLRKAEVMVRSAAAIYEREVLRTADFEE</sequence>
<dbReference type="PANTHER" id="PTHR47961:SF6">
    <property type="entry name" value="DNA-DIRECTED DNA POLYMERASE"/>
    <property type="match status" value="1"/>
</dbReference>
<organism evidence="8 9">
    <name type="scientific">Lithohypha guttulata</name>
    <dbReference type="NCBI Taxonomy" id="1690604"/>
    <lineage>
        <taxon>Eukaryota</taxon>
        <taxon>Fungi</taxon>
        <taxon>Dikarya</taxon>
        <taxon>Ascomycota</taxon>
        <taxon>Pezizomycotina</taxon>
        <taxon>Eurotiomycetes</taxon>
        <taxon>Chaetothyriomycetidae</taxon>
        <taxon>Chaetothyriales</taxon>
        <taxon>Trichomeriaceae</taxon>
        <taxon>Lithohypha</taxon>
    </lineage>
</organism>
<evidence type="ECO:0000313" key="8">
    <source>
        <dbReference type="EMBL" id="KAK5095211.1"/>
    </source>
</evidence>
<keyword evidence="1" id="KW-0547">Nucleotide-binding</keyword>
<dbReference type="Pfam" id="PF00271">
    <property type="entry name" value="Helicase_C"/>
    <property type="match status" value="1"/>
</dbReference>
<keyword evidence="2" id="KW-0378">Hydrolase</keyword>
<name>A0ABR0KFN3_9EURO</name>
<proteinExistence type="predicted"/>
<dbReference type="InterPro" id="IPR048960">
    <property type="entry name" value="POLQ-like_helical"/>
</dbReference>
<dbReference type="EMBL" id="JAVRRG010000029">
    <property type="protein sequence ID" value="KAK5095211.1"/>
    <property type="molecule type" value="Genomic_DNA"/>
</dbReference>
<comment type="caution">
    <text evidence="8">The sequence shown here is derived from an EMBL/GenBank/DDBJ whole genome shotgun (WGS) entry which is preliminary data.</text>
</comment>
<dbReference type="InterPro" id="IPR014001">
    <property type="entry name" value="Helicase_ATP-bd"/>
</dbReference>
<dbReference type="CDD" id="cd18795">
    <property type="entry name" value="SF2_C_Ski2"/>
    <property type="match status" value="1"/>
</dbReference>
<evidence type="ECO:0000313" key="9">
    <source>
        <dbReference type="Proteomes" id="UP001345013"/>
    </source>
</evidence>
<dbReference type="InterPro" id="IPR050474">
    <property type="entry name" value="Hel308_SKI2-like"/>
</dbReference>
<keyword evidence="4" id="KW-0067">ATP-binding</keyword>
<evidence type="ECO:0000256" key="3">
    <source>
        <dbReference type="ARBA" id="ARBA00022806"/>
    </source>
</evidence>
<dbReference type="InterPro" id="IPR046931">
    <property type="entry name" value="HTH_61"/>
</dbReference>
<gene>
    <name evidence="8" type="ORF">LTR24_003178</name>
</gene>
<reference evidence="8 9" key="1">
    <citation type="submission" date="2023-08" db="EMBL/GenBank/DDBJ databases">
        <title>Black Yeasts Isolated from many extreme environments.</title>
        <authorList>
            <person name="Coleine C."/>
            <person name="Stajich J.E."/>
            <person name="Selbmann L."/>
        </authorList>
    </citation>
    <scope>NUCLEOTIDE SEQUENCE [LARGE SCALE GENOMIC DNA]</scope>
    <source>
        <strain evidence="8 9">CCFEE 5885</strain>
    </source>
</reference>
<evidence type="ECO:0000259" key="7">
    <source>
        <dbReference type="PROSITE" id="PS51194"/>
    </source>
</evidence>
<feature type="domain" description="Helicase ATP-binding" evidence="6">
    <location>
        <begin position="61"/>
        <end position="250"/>
    </location>
</feature>
<dbReference type="InterPro" id="IPR001650">
    <property type="entry name" value="Helicase_C-like"/>
</dbReference>
<dbReference type="Gene3D" id="1.10.3380.20">
    <property type="match status" value="1"/>
</dbReference>
<dbReference type="Pfam" id="PF00270">
    <property type="entry name" value="DEAD"/>
    <property type="match status" value="1"/>
</dbReference>
<accession>A0ABR0KFN3</accession>
<dbReference type="SMART" id="SM00487">
    <property type="entry name" value="DEXDc"/>
    <property type="match status" value="1"/>
</dbReference>
<dbReference type="InterPro" id="IPR027417">
    <property type="entry name" value="P-loop_NTPase"/>
</dbReference>
<dbReference type="PROSITE" id="PS51194">
    <property type="entry name" value="HELICASE_CTER"/>
    <property type="match status" value="1"/>
</dbReference>
<evidence type="ECO:0000256" key="5">
    <source>
        <dbReference type="ARBA" id="ARBA00048988"/>
    </source>
</evidence>
<dbReference type="InterPro" id="IPR057220">
    <property type="entry name" value="DUF7898"/>
</dbReference>
<dbReference type="Pfam" id="PF20470">
    <property type="entry name" value="HTH_61"/>
    <property type="match status" value="1"/>
</dbReference>
<keyword evidence="3" id="KW-0347">Helicase</keyword>
<evidence type="ECO:0000256" key="1">
    <source>
        <dbReference type="ARBA" id="ARBA00022741"/>
    </source>
</evidence>
<dbReference type="CDD" id="cd18026">
    <property type="entry name" value="DEXHc_POLQ-like"/>
    <property type="match status" value="1"/>
</dbReference>
<evidence type="ECO:0000256" key="2">
    <source>
        <dbReference type="ARBA" id="ARBA00022801"/>
    </source>
</evidence>
<evidence type="ECO:0000259" key="6">
    <source>
        <dbReference type="PROSITE" id="PS51192"/>
    </source>
</evidence>
<dbReference type="SUPFAM" id="SSF52540">
    <property type="entry name" value="P-loop containing nucleoside triphosphate hydrolases"/>
    <property type="match status" value="1"/>
</dbReference>
<protein>
    <recommendedName>
        <fullName evidence="10">DNA polymerase theta</fullName>
    </recommendedName>
</protein>
<dbReference type="PROSITE" id="PS51192">
    <property type="entry name" value="HELICASE_ATP_BIND_1"/>
    <property type="match status" value="1"/>
</dbReference>
<evidence type="ECO:0008006" key="10">
    <source>
        <dbReference type="Google" id="ProtNLM"/>
    </source>
</evidence>
<dbReference type="PANTHER" id="PTHR47961">
    <property type="entry name" value="DNA POLYMERASE THETA, PUTATIVE (AFU_ORTHOLOGUE AFUA_1G05260)-RELATED"/>
    <property type="match status" value="1"/>
</dbReference>
<dbReference type="Gene3D" id="3.40.50.300">
    <property type="entry name" value="P-loop containing nucleotide triphosphate hydrolases"/>
    <property type="match status" value="2"/>
</dbReference>
<dbReference type="SUPFAM" id="SSF158702">
    <property type="entry name" value="Sec63 N-terminal domain-like"/>
    <property type="match status" value="2"/>
</dbReference>
<dbReference type="Pfam" id="PF21099">
    <property type="entry name" value="POLQ_helical"/>
    <property type="match status" value="1"/>
</dbReference>
<dbReference type="Proteomes" id="UP001345013">
    <property type="component" value="Unassembled WGS sequence"/>
</dbReference>
<dbReference type="InterPro" id="IPR011545">
    <property type="entry name" value="DEAD/DEAH_box_helicase_dom"/>
</dbReference>
<evidence type="ECO:0000256" key="4">
    <source>
        <dbReference type="ARBA" id="ARBA00022840"/>
    </source>
</evidence>
<comment type="catalytic activity">
    <reaction evidence="5">
        <text>ATP + H2O = ADP + phosphate + H(+)</text>
        <dbReference type="Rhea" id="RHEA:13065"/>
        <dbReference type="ChEBI" id="CHEBI:15377"/>
        <dbReference type="ChEBI" id="CHEBI:15378"/>
        <dbReference type="ChEBI" id="CHEBI:30616"/>
        <dbReference type="ChEBI" id="CHEBI:43474"/>
        <dbReference type="ChEBI" id="CHEBI:456216"/>
        <dbReference type="EC" id="5.6.2.4"/>
    </reaction>
</comment>